<reference evidence="4 5" key="1">
    <citation type="submission" date="2014-05" db="EMBL/GenBank/DDBJ databases">
        <title>Draft genome sequence of a rare smut relative, Tilletiaria anomala UBC 951.</title>
        <authorList>
            <consortium name="DOE Joint Genome Institute"/>
            <person name="Toome M."/>
            <person name="Kuo A."/>
            <person name="Henrissat B."/>
            <person name="Lipzen A."/>
            <person name="Tritt A."/>
            <person name="Yoshinaga Y."/>
            <person name="Zane M."/>
            <person name="Barry K."/>
            <person name="Grigoriev I.V."/>
            <person name="Spatafora J.W."/>
            <person name="Aimea M.C."/>
        </authorList>
    </citation>
    <scope>NUCLEOTIDE SEQUENCE [LARGE SCALE GENOMIC DNA]</scope>
    <source>
        <strain evidence="4 5">UBC 951</strain>
    </source>
</reference>
<keyword evidence="3" id="KW-0732">Signal</keyword>
<dbReference type="GeneID" id="25266511"/>
<proteinExistence type="predicted"/>
<organism evidence="4 5">
    <name type="scientific">Tilletiaria anomala (strain ATCC 24038 / CBS 436.72 / UBC 951)</name>
    <dbReference type="NCBI Taxonomy" id="1037660"/>
    <lineage>
        <taxon>Eukaryota</taxon>
        <taxon>Fungi</taxon>
        <taxon>Dikarya</taxon>
        <taxon>Basidiomycota</taxon>
        <taxon>Ustilaginomycotina</taxon>
        <taxon>Exobasidiomycetes</taxon>
        <taxon>Georgefischeriales</taxon>
        <taxon>Tilletiariaceae</taxon>
        <taxon>Tilletiaria</taxon>
    </lineage>
</organism>
<evidence type="ECO:0000256" key="2">
    <source>
        <dbReference type="SAM" id="Phobius"/>
    </source>
</evidence>
<feature type="transmembrane region" description="Helical" evidence="2">
    <location>
        <begin position="285"/>
        <end position="303"/>
    </location>
</feature>
<evidence type="ECO:0000256" key="3">
    <source>
        <dbReference type="SAM" id="SignalP"/>
    </source>
</evidence>
<feature type="transmembrane region" description="Helical" evidence="2">
    <location>
        <begin position="124"/>
        <end position="144"/>
    </location>
</feature>
<dbReference type="RefSeq" id="XP_013243086.1">
    <property type="nucleotide sequence ID" value="XM_013387632.1"/>
</dbReference>
<feature type="compositionally biased region" description="Low complexity" evidence="1">
    <location>
        <begin position="734"/>
        <end position="747"/>
    </location>
</feature>
<feature type="compositionally biased region" description="Acidic residues" evidence="1">
    <location>
        <begin position="703"/>
        <end position="727"/>
    </location>
</feature>
<comment type="caution">
    <text evidence="4">The sequence shown here is derived from an EMBL/GenBank/DDBJ whole genome shotgun (WGS) entry which is preliminary data.</text>
</comment>
<feature type="region of interest" description="Disordered" evidence="1">
    <location>
        <begin position="617"/>
        <end position="648"/>
    </location>
</feature>
<dbReference type="InParanoid" id="A0A066W2B8"/>
<dbReference type="AlphaFoldDB" id="A0A066W2B8"/>
<dbReference type="OrthoDB" id="3357304at2759"/>
<accession>A0A066W2B8</accession>
<keyword evidence="5" id="KW-1185">Reference proteome</keyword>
<protein>
    <submittedName>
        <fullName evidence="4">Uncharacterized protein</fullName>
    </submittedName>
</protein>
<keyword evidence="2" id="KW-0472">Membrane</keyword>
<name>A0A066W2B8_TILAU</name>
<dbReference type="Proteomes" id="UP000027361">
    <property type="component" value="Unassembled WGS sequence"/>
</dbReference>
<dbReference type="STRING" id="1037660.A0A066W2B8"/>
<dbReference type="EMBL" id="JMSN01000044">
    <property type="protein sequence ID" value="KDN45229.1"/>
    <property type="molecule type" value="Genomic_DNA"/>
</dbReference>
<gene>
    <name evidence="4" type="ORF">K437DRAFT_274292</name>
</gene>
<sequence length="781" mass="85021">MSLTPLGVAVPLACAAFTAIVGVAAAAVGQAFGPAAVQSGAASLARMPAMSEATPDPLWDGAKVRRQLAEDPDDSSGPTNRVDTLLPTSASDIAGQPSPTFIGEPHDPLLALIPSFAFSMPAQIFINGMNLSLMIVLAVHLSFTTRYHFPLSKQNFLLQAGSTTLLLASLISETAVILKELKRKSHRYPYMFPYVGVQLPPPDHSWTIVQDVFYLLMLAMTTFLAHLTHIQFLTLLFPSSLEKRLIFWMLGPLALASAGMLFTSLSPDSDYKTTDLGDAIRNICNSTLTLLYFCALLIWGLLVNRRRAWRTDGGTAAFGGGAVGLAFLNTVISFVEIAYDRLWWLQDIGWTLTVWQSWLGFWWWVGSGMGIGEVEDRELRAAKRRKRRKRLERKRRREDKERAAFASVVAERAATANGAEKVDTDSGFVGIRRLRDAIPGVGEAGGNGLAATIKGHLRRRRPPAAQHETDGELTAVEAHDGEHDEEDQEENREVQRVEDDAELAGISIAPGEDTQTSGGGSGESDPTAESSAPPGPFGRMLQTLAAHQPAFIRQRFQRLRIAHVAAARRAATQQTALRDQVLHRSNQARQSAANPGLRTMMMIEGHSSEHVEYLASSRPTSTTGGNAAGGGRPVSFPGRTRFADSSSQPYLRLTLPMALRETDQTGGSSSRLNIGIPLGSAPAARQKHTQRQHQRQQQRQQTSDDDDVNRDTADDTADDWVDQEPDEAPAALQDDAVSDAVSDAASDGQEDAQGSSQNASDSWMWRGGLKRARLRDRTTYG</sequence>
<feature type="compositionally biased region" description="Polar residues" evidence="1">
    <location>
        <begin position="752"/>
        <end position="761"/>
    </location>
</feature>
<evidence type="ECO:0000313" key="4">
    <source>
        <dbReference type="EMBL" id="KDN45229.1"/>
    </source>
</evidence>
<feature type="chain" id="PRO_5001628656" evidence="3">
    <location>
        <begin position="27"/>
        <end position="781"/>
    </location>
</feature>
<feature type="transmembrane region" description="Helical" evidence="2">
    <location>
        <begin position="315"/>
        <end position="335"/>
    </location>
</feature>
<feature type="signal peptide" evidence="3">
    <location>
        <begin position="1"/>
        <end position="26"/>
    </location>
</feature>
<feature type="region of interest" description="Disordered" evidence="1">
    <location>
        <begin position="478"/>
        <end position="539"/>
    </location>
</feature>
<keyword evidence="2" id="KW-0812">Transmembrane</keyword>
<dbReference type="HOGENOM" id="CLU_016579_1_1_1"/>
<evidence type="ECO:0000313" key="5">
    <source>
        <dbReference type="Proteomes" id="UP000027361"/>
    </source>
</evidence>
<feature type="region of interest" description="Disordered" evidence="1">
    <location>
        <begin position="662"/>
        <end position="781"/>
    </location>
</feature>
<feature type="transmembrane region" description="Helical" evidence="2">
    <location>
        <begin position="156"/>
        <end position="178"/>
    </location>
</feature>
<feature type="compositionally biased region" description="Basic residues" evidence="1">
    <location>
        <begin position="685"/>
        <end position="696"/>
    </location>
</feature>
<keyword evidence="2" id="KW-1133">Transmembrane helix</keyword>
<evidence type="ECO:0000256" key="1">
    <source>
        <dbReference type="SAM" id="MobiDB-lite"/>
    </source>
</evidence>
<feature type="transmembrane region" description="Helical" evidence="2">
    <location>
        <begin position="212"/>
        <end position="233"/>
    </location>
</feature>
<feature type="transmembrane region" description="Helical" evidence="2">
    <location>
        <begin position="245"/>
        <end position="265"/>
    </location>
</feature>